<proteinExistence type="predicted"/>
<dbReference type="Proteomes" id="UP000692954">
    <property type="component" value="Unassembled WGS sequence"/>
</dbReference>
<evidence type="ECO:0000313" key="2">
    <source>
        <dbReference type="Proteomes" id="UP000692954"/>
    </source>
</evidence>
<dbReference type="OrthoDB" id="163438at2759"/>
<evidence type="ECO:0000313" key="1">
    <source>
        <dbReference type="EMBL" id="CAD8088060.1"/>
    </source>
</evidence>
<dbReference type="AlphaFoldDB" id="A0A8S1N6K2"/>
<name>A0A8S1N6K2_9CILI</name>
<sequence>MRLVIQKQSFIKIIYLHVTIIKQLQIQLNTLQLYNNNQQFSKFDFQYIKIQIDKKIHTKKENYLQQINKYKTQYLFKINQNHLKIKLFLQVKIQNKKLNSIIHYNKKPQNCKNHMKQINKSKLQLQMIICDIDQRYYTQLLKKQFFDDILLFIERNRNRRQQRFISITLDYLFKNIQCSIYLISLNAYFNLQDINTQVTPLHLATVQANSKIFRELLQQSFNKRFQQKNSLRIRN</sequence>
<keyword evidence="2" id="KW-1185">Reference proteome</keyword>
<comment type="caution">
    <text evidence="1">The sequence shown here is derived from an EMBL/GenBank/DDBJ whole genome shotgun (WGS) entry which is preliminary data.</text>
</comment>
<gene>
    <name evidence="1" type="ORF">PSON_ATCC_30995.1.T0520160</name>
</gene>
<organism evidence="1 2">
    <name type="scientific">Paramecium sonneborni</name>
    <dbReference type="NCBI Taxonomy" id="65129"/>
    <lineage>
        <taxon>Eukaryota</taxon>
        <taxon>Sar</taxon>
        <taxon>Alveolata</taxon>
        <taxon>Ciliophora</taxon>
        <taxon>Intramacronucleata</taxon>
        <taxon>Oligohymenophorea</taxon>
        <taxon>Peniculida</taxon>
        <taxon>Parameciidae</taxon>
        <taxon>Paramecium</taxon>
    </lineage>
</organism>
<dbReference type="EMBL" id="CAJJDN010000052">
    <property type="protein sequence ID" value="CAD8088060.1"/>
    <property type="molecule type" value="Genomic_DNA"/>
</dbReference>
<reference evidence="1" key="1">
    <citation type="submission" date="2021-01" db="EMBL/GenBank/DDBJ databases">
        <authorList>
            <consortium name="Genoscope - CEA"/>
            <person name="William W."/>
        </authorList>
    </citation>
    <scope>NUCLEOTIDE SEQUENCE</scope>
</reference>
<protein>
    <submittedName>
        <fullName evidence="1">Uncharacterized protein</fullName>
    </submittedName>
</protein>
<accession>A0A8S1N6K2</accession>